<keyword evidence="2" id="KW-1003">Cell membrane</keyword>
<evidence type="ECO:0000256" key="1">
    <source>
        <dbReference type="ARBA" id="ARBA00004651"/>
    </source>
</evidence>
<reference evidence="7 8" key="1">
    <citation type="submission" date="2020-10" db="EMBL/GenBank/DDBJ databases">
        <title>Connecting structure to function with the recovery of over 1000 high-quality activated sludge metagenome-assembled genomes encoding full-length rRNA genes using long-read sequencing.</title>
        <authorList>
            <person name="Singleton C.M."/>
            <person name="Petriglieri F."/>
            <person name="Kristensen J.M."/>
            <person name="Kirkegaard R.H."/>
            <person name="Michaelsen T.Y."/>
            <person name="Andersen M.H."/>
            <person name="Karst S.M."/>
            <person name="Dueholm M.S."/>
            <person name="Nielsen P.H."/>
            <person name="Albertsen M."/>
        </authorList>
    </citation>
    <scope>NUCLEOTIDE SEQUENCE [LARGE SCALE GENOMIC DNA]</scope>
    <source>
        <strain evidence="7">EsbW_18-Q3-R4-48_BATAC.285</strain>
    </source>
</reference>
<dbReference type="PANTHER" id="PTHR30213:SF0">
    <property type="entry name" value="UPF0761 MEMBRANE PROTEIN YIHY"/>
    <property type="match status" value="1"/>
</dbReference>
<dbReference type="InterPro" id="IPR036390">
    <property type="entry name" value="WH_DNA-bd_sf"/>
</dbReference>
<evidence type="ECO:0000256" key="5">
    <source>
        <dbReference type="ARBA" id="ARBA00023136"/>
    </source>
</evidence>
<gene>
    <name evidence="7" type="ORF">IPJ27_13135</name>
</gene>
<accession>A0A935Q236</accession>
<dbReference type="GO" id="GO:0005886">
    <property type="term" value="C:plasma membrane"/>
    <property type="evidence" value="ECO:0007669"/>
    <property type="project" value="UniProtKB-SubCell"/>
</dbReference>
<evidence type="ECO:0000256" key="4">
    <source>
        <dbReference type="ARBA" id="ARBA00022989"/>
    </source>
</evidence>
<dbReference type="AlphaFoldDB" id="A0A935Q236"/>
<feature type="transmembrane region" description="Helical" evidence="6">
    <location>
        <begin position="181"/>
        <end position="201"/>
    </location>
</feature>
<evidence type="ECO:0000256" key="6">
    <source>
        <dbReference type="SAM" id="Phobius"/>
    </source>
</evidence>
<sequence length="417" mass="45693">MPAWRRRTLRLARLVIVLFRDITYGQLTLWAMSLVYTTLLSFVPLLALSFSVLKAFGVHNQIEPMLERLLVPLGASADEISPRIIEFVDHTNVGVLGSAGLALLLYTVVSLVQKIEESFNFIWHIAEPRSITERFSLYLSALLVGPILIFAAVGIIAATLNMEVVREVIALEPIGWMVGMIGRLVPYLVAIGTFTLIYMAVPNTRVDLGPALAGGFVGGLLWQLSGWGFAVFVASSSRYSAIYSGFAVVILFMFWLYLSWLILLFGASVSFYWQHPESVVATGGEPRLSNRMRERLALVIMSSIGAHYLSGRQAWTLPQLCQTLQVPRHAVEAMLGALQRGGLIVQSQDGAQGYLPARDLGAVSVKQLLDIVRSSGEGGFLNPASLPVPERVEQVLQQIDSSLGAALDTMSVMDLCR</sequence>
<feature type="transmembrane region" description="Helical" evidence="6">
    <location>
        <begin position="93"/>
        <end position="115"/>
    </location>
</feature>
<evidence type="ECO:0000256" key="2">
    <source>
        <dbReference type="ARBA" id="ARBA00022475"/>
    </source>
</evidence>
<evidence type="ECO:0000256" key="3">
    <source>
        <dbReference type="ARBA" id="ARBA00022692"/>
    </source>
</evidence>
<evidence type="ECO:0000313" key="8">
    <source>
        <dbReference type="Proteomes" id="UP000697998"/>
    </source>
</evidence>
<keyword evidence="3 6" id="KW-0812">Transmembrane</keyword>
<keyword evidence="4 6" id="KW-1133">Transmembrane helix</keyword>
<dbReference type="InterPro" id="IPR036388">
    <property type="entry name" value="WH-like_DNA-bd_sf"/>
</dbReference>
<dbReference type="InterPro" id="IPR017039">
    <property type="entry name" value="Virul_fac_BrkB"/>
</dbReference>
<proteinExistence type="predicted"/>
<protein>
    <submittedName>
        <fullName evidence="7">YihY family inner membrane protein</fullName>
    </submittedName>
</protein>
<name>A0A935Q236_9PROT</name>
<organism evidence="7 8">
    <name type="scientific">Candidatus Accumulibacter proximus</name>
    <dbReference type="NCBI Taxonomy" id="2954385"/>
    <lineage>
        <taxon>Bacteria</taxon>
        <taxon>Pseudomonadati</taxon>
        <taxon>Pseudomonadota</taxon>
        <taxon>Betaproteobacteria</taxon>
        <taxon>Candidatus Accumulibacter</taxon>
    </lineage>
</organism>
<dbReference type="Pfam" id="PF03631">
    <property type="entry name" value="Virul_fac_BrkB"/>
    <property type="match status" value="1"/>
</dbReference>
<dbReference type="SUPFAM" id="SSF46785">
    <property type="entry name" value="Winged helix' DNA-binding domain"/>
    <property type="match status" value="1"/>
</dbReference>
<dbReference type="NCBIfam" id="TIGR00765">
    <property type="entry name" value="yihY_not_rbn"/>
    <property type="match status" value="1"/>
</dbReference>
<feature type="transmembrane region" description="Helical" evidence="6">
    <location>
        <begin position="135"/>
        <end position="160"/>
    </location>
</feature>
<feature type="transmembrane region" description="Helical" evidence="6">
    <location>
        <begin position="213"/>
        <end position="234"/>
    </location>
</feature>
<dbReference type="EMBL" id="JADJMH010000012">
    <property type="protein sequence ID" value="MBK7675615.1"/>
    <property type="molecule type" value="Genomic_DNA"/>
</dbReference>
<dbReference type="Proteomes" id="UP000697998">
    <property type="component" value="Unassembled WGS sequence"/>
</dbReference>
<evidence type="ECO:0000313" key="7">
    <source>
        <dbReference type="EMBL" id="MBK7675615.1"/>
    </source>
</evidence>
<feature type="transmembrane region" description="Helical" evidence="6">
    <location>
        <begin position="38"/>
        <end position="58"/>
    </location>
</feature>
<keyword evidence="5 6" id="KW-0472">Membrane</keyword>
<dbReference type="Gene3D" id="1.10.10.10">
    <property type="entry name" value="Winged helix-like DNA-binding domain superfamily/Winged helix DNA-binding domain"/>
    <property type="match status" value="1"/>
</dbReference>
<feature type="transmembrane region" description="Helical" evidence="6">
    <location>
        <begin position="246"/>
        <end position="273"/>
    </location>
</feature>
<dbReference type="PANTHER" id="PTHR30213">
    <property type="entry name" value="INNER MEMBRANE PROTEIN YHJD"/>
    <property type="match status" value="1"/>
</dbReference>
<comment type="caution">
    <text evidence="7">The sequence shown here is derived from an EMBL/GenBank/DDBJ whole genome shotgun (WGS) entry which is preliminary data.</text>
</comment>
<comment type="subcellular location">
    <subcellularLocation>
        <location evidence="1">Cell membrane</location>
        <topology evidence="1">Multi-pass membrane protein</topology>
    </subcellularLocation>
</comment>